<keyword evidence="2" id="KW-1185">Reference proteome</keyword>
<name>A0A4Z2HCT1_9TELE</name>
<reference evidence="1 2" key="1">
    <citation type="submission" date="2019-03" db="EMBL/GenBank/DDBJ databases">
        <title>First draft genome of Liparis tanakae, snailfish: a comprehensive survey of snailfish specific genes.</title>
        <authorList>
            <person name="Kim W."/>
            <person name="Song I."/>
            <person name="Jeong J.-H."/>
            <person name="Kim D."/>
            <person name="Kim S."/>
            <person name="Ryu S."/>
            <person name="Song J.Y."/>
            <person name="Lee S.K."/>
        </authorList>
    </citation>
    <scope>NUCLEOTIDE SEQUENCE [LARGE SCALE GENOMIC DNA]</scope>
    <source>
        <tissue evidence="1">Muscle</tissue>
    </source>
</reference>
<gene>
    <name evidence="1" type="ORF">EYF80_026218</name>
</gene>
<evidence type="ECO:0000313" key="2">
    <source>
        <dbReference type="Proteomes" id="UP000314294"/>
    </source>
</evidence>
<accession>A0A4Z2HCT1</accession>
<organism evidence="1 2">
    <name type="scientific">Liparis tanakae</name>
    <name type="common">Tanaka's snailfish</name>
    <dbReference type="NCBI Taxonomy" id="230148"/>
    <lineage>
        <taxon>Eukaryota</taxon>
        <taxon>Metazoa</taxon>
        <taxon>Chordata</taxon>
        <taxon>Craniata</taxon>
        <taxon>Vertebrata</taxon>
        <taxon>Euteleostomi</taxon>
        <taxon>Actinopterygii</taxon>
        <taxon>Neopterygii</taxon>
        <taxon>Teleostei</taxon>
        <taxon>Neoteleostei</taxon>
        <taxon>Acanthomorphata</taxon>
        <taxon>Eupercaria</taxon>
        <taxon>Perciformes</taxon>
        <taxon>Cottioidei</taxon>
        <taxon>Cottales</taxon>
        <taxon>Liparidae</taxon>
        <taxon>Liparis</taxon>
    </lineage>
</organism>
<proteinExistence type="predicted"/>
<evidence type="ECO:0000313" key="1">
    <source>
        <dbReference type="EMBL" id="TNN63566.1"/>
    </source>
</evidence>
<dbReference type="EMBL" id="SRLO01000270">
    <property type="protein sequence ID" value="TNN63566.1"/>
    <property type="molecule type" value="Genomic_DNA"/>
</dbReference>
<comment type="caution">
    <text evidence="1">The sequence shown here is derived from an EMBL/GenBank/DDBJ whole genome shotgun (WGS) entry which is preliminary data.</text>
</comment>
<dbReference type="Proteomes" id="UP000314294">
    <property type="component" value="Unassembled WGS sequence"/>
</dbReference>
<protein>
    <submittedName>
        <fullName evidence="1">Uncharacterized protein</fullName>
    </submittedName>
</protein>
<dbReference type="AlphaFoldDB" id="A0A4Z2HCT1"/>
<sequence length="110" mass="12420">MLHFPVQRCQQLSSHLTMGRLHLRESHIQRLQTGGWQRFSSSFFSSSFDRGRCQTEDSLFEAPAAEARRARKCSGNGDLHGVNKQKIRGSEEVMKRGRVGVFLSGRQEGG</sequence>